<evidence type="ECO:0000256" key="10">
    <source>
        <dbReference type="SAM" id="SignalP"/>
    </source>
</evidence>
<dbReference type="PANTHER" id="PTHR13062">
    <property type="entry name" value="COLLAGENASE"/>
    <property type="match status" value="1"/>
</dbReference>
<dbReference type="RefSeq" id="WP_159436013.1">
    <property type="nucleotide sequence ID" value="NZ_FQVA01000002.1"/>
</dbReference>
<evidence type="ECO:0000256" key="9">
    <source>
        <dbReference type="ARBA" id="ARBA00023049"/>
    </source>
</evidence>
<dbReference type="EMBL" id="FQVA01000002">
    <property type="protein sequence ID" value="SHF58099.1"/>
    <property type="molecule type" value="Genomic_DNA"/>
</dbReference>
<dbReference type="PIRSF" id="PIRSF007519">
    <property type="entry name" value="Protease_InhA"/>
    <property type="match status" value="1"/>
</dbReference>
<dbReference type="InterPro" id="IPR012300">
    <property type="entry name" value="Pept_M6_InhA"/>
</dbReference>
<sequence>MQTPYRLLASSTLALNLLAGGAVAADKPMHTGGPLDLAVANETKLMEMLKRSGRISENATFTEAEQILRDYLKERAAQGQLQSKKMDSEAGQMMANSHGATTQALQNGNGNKLGIAKQQRPAPLQPENYDGETRTARVLAILMEFPDFPHNSIQVGESNMYYEDYTTAHYNDLLFSNSGFTGPGGENLLSMRQFYWQQSGNSYTVEGAVAGWYMAENPAAFYGNNVDGDARALVREALLAAAEDPAVNLSDFDIEDRYDLDGDGNYWEADGLVDHVMIFHSSVGEEAGGGQLGEDAIWAHRWALSSYLDDAFRIPGTTAAVDYWGEEKPMAAFDYTIQPADAAAGVVSHEYGHDLGLPDEYDTQYTGRGEPVSSWSVMSNGSWAGVIPGSEPTGFSAWAKEFLQHNHGGNWLHGATIAFEDIPAEGLEALLDEAVHKGTNNDAVRIDLPQKRYDITVPASGEYAYYSGKGNRLNNYMLVPVDLSQASSAKVTFKAWYDIEQDWDYAFVASYDTQGLVSIPGNITTDTNPYGSNPGHGITGTSGGWVDAEFDLSAYAGQQFYLVFFYWTDAAVANPGFFADDIQITVDGNAVLVDDAEANSAFGLAGFTRNPGYTLHDHYYLLEWRTHRGIDQGLAHVNVAGEMLPFNEGLVVWYRDTMYDDNWVGVHPGNGFLGVVDADQHANTWNDHAVASTRYQVRDAAFGIDKSEKVTLDLMDNYNLLLRDNHTQRNAVFDDSSDFSNAAIPDAGRAITSYGLKVRVVSQSDDKSVGKVLLDR</sequence>
<proteinExistence type="predicted"/>
<comment type="subcellular location">
    <subcellularLocation>
        <location evidence="2">Secreted</location>
    </subcellularLocation>
</comment>
<keyword evidence="3" id="KW-0964">Secreted</keyword>
<dbReference type="OrthoDB" id="275270at2"/>
<feature type="domain" description="Peptidase M6-like" evidence="11">
    <location>
        <begin position="128"/>
        <end position="412"/>
    </location>
</feature>
<dbReference type="InterPro" id="IPR008757">
    <property type="entry name" value="Peptidase_M6-like_domain"/>
</dbReference>
<accession>A0A1M5CTP0</accession>
<dbReference type="Pfam" id="PF05547">
    <property type="entry name" value="Peptidase_M6"/>
    <property type="match status" value="1"/>
</dbReference>
<feature type="signal peptide" evidence="10">
    <location>
        <begin position="1"/>
        <end position="24"/>
    </location>
</feature>
<dbReference type="PANTHER" id="PTHR13062:SF12">
    <property type="entry name" value="ALPHA-2-MACROGLOBULIN DOMAIN-CONTAINING PROTEIN"/>
    <property type="match status" value="1"/>
</dbReference>
<keyword evidence="6 10" id="KW-0732">Signal</keyword>
<evidence type="ECO:0000256" key="1">
    <source>
        <dbReference type="ARBA" id="ARBA00001947"/>
    </source>
</evidence>
<reference evidence="14" key="1">
    <citation type="submission" date="2016-11" db="EMBL/GenBank/DDBJ databases">
        <authorList>
            <person name="Varghese N."/>
            <person name="Submissions S."/>
        </authorList>
    </citation>
    <scope>NUCLEOTIDE SEQUENCE [LARGE SCALE GENOMIC DNA]</scope>
    <source>
        <strain evidence="14">CGMCC 1.7063</strain>
    </source>
</reference>
<keyword evidence="8" id="KW-0862">Zinc</keyword>
<dbReference type="GO" id="GO:0005576">
    <property type="term" value="C:extracellular region"/>
    <property type="evidence" value="ECO:0007669"/>
    <property type="project" value="UniProtKB-SubCell"/>
</dbReference>
<dbReference type="Proteomes" id="UP000184170">
    <property type="component" value="Unassembled WGS sequence"/>
</dbReference>
<evidence type="ECO:0000256" key="7">
    <source>
        <dbReference type="ARBA" id="ARBA00022801"/>
    </source>
</evidence>
<evidence type="ECO:0000313" key="13">
    <source>
        <dbReference type="EMBL" id="SHF58099.1"/>
    </source>
</evidence>
<dbReference type="GO" id="GO:0008237">
    <property type="term" value="F:metallopeptidase activity"/>
    <property type="evidence" value="ECO:0007669"/>
    <property type="project" value="UniProtKB-KW"/>
</dbReference>
<gene>
    <name evidence="13" type="ORF">SAMN04487965_2302</name>
</gene>
<dbReference type="STRING" id="494016.SAMN04487965_2302"/>
<evidence type="ECO:0000313" key="14">
    <source>
        <dbReference type="Proteomes" id="UP000184170"/>
    </source>
</evidence>
<evidence type="ECO:0000259" key="12">
    <source>
        <dbReference type="Pfam" id="PF20774"/>
    </source>
</evidence>
<keyword evidence="5" id="KW-0479">Metal-binding</keyword>
<dbReference type="GO" id="GO:0046872">
    <property type="term" value="F:metal ion binding"/>
    <property type="evidence" value="ECO:0007669"/>
    <property type="project" value="UniProtKB-KW"/>
</dbReference>
<evidence type="ECO:0000256" key="6">
    <source>
        <dbReference type="ARBA" id="ARBA00022729"/>
    </source>
</evidence>
<evidence type="ECO:0000256" key="2">
    <source>
        <dbReference type="ARBA" id="ARBA00004613"/>
    </source>
</evidence>
<dbReference type="Pfam" id="PF20774">
    <property type="entry name" value="InhA-like_VEG"/>
    <property type="match status" value="1"/>
</dbReference>
<evidence type="ECO:0000256" key="5">
    <source>
        <dbReference type="ARBA" id="ARBA00022723"/>
    </source>
</evidence>
<evidence type="ECO:0000256" key="8">
    <source>
        <dbReference type="ARBA" id="ARBA00022833"/>
    </source>
</evidence>
<feature type="chain" id="PRO_5012996815" evidence="10">
    <location>
        <begin position="25"/>
        <end position="776"/>
    </location>
</feature>
<keyword evidence="4 13" id="KW-0645">Protease</keyword>
<name>A0A1M5CTP0_9GAMM</name>
<protein>
    <submittedName>
        <fullName evidence="13">Antibacterial peptide protease. Metallo peptidase. MEROPS family M06</fullName>
    </submittedName>
</protein>
<evidence type="ECO:0000259" key="11">
    <source>
        <dbReference type="Pfam" id="PF05547"/>
    </source>
</evidence>
<dbReference type="NCBIfam" id="TIGR03296">
    <property type="entry name" value="M6dom_TIGR03296"/>
    <property type="match status" value="1"/>
</dbReference>
<keyword evidence="14" id="KW-1185">Reference proteome</keyword>
<feature type="domain" description="Immune inhibitor A-like metallopeptidase VEG" evidence="12">
    <location>
        <begin position="616"/>
        <end position="772"/>
    </location>
</feature>
<dbReference type="InterPro" id="IPR048665">
    <property type="entry name" value="InhA-like_VEG"/>
</dbReference>
<keyword evidence="9" id="KW-0482">Metalloprotease</keyword>
<dbReference type="GO" id="GO:0006508">
    <property type="term" value="P:proteolysis"/>
    <property type="evidence" value="ECO:0007669"/>
    <property type="project" value="UniProtKB-KW"/>
</dbReference>
<evidence type="ECO:0000256" key="3">
    <source>
        <dbReference type="ARBA" id="ARBA00022525"/>
    </source>
</evidence>
<organism evidence="13 14">
    <name type="scientific">Microbulbifer donghaiensis</name>
    <dbReference type="NCBI Taxonomy" id="494016"/>
    <lineage>
        <taxon>Bacteria</taxon>
        <taxon>Pseudomonadati</taxon>
        <taxon>Pseudomonadota</taxon>
        <taxon>Gammaproteobacteria</taxon>
        <taxon>Cellvibrionales</taxon>
        <taxon>Microbulbiferaceae</taxon>
        <taxon>Microbulbifer</taxon>
    </lineage>
</organism>
<dbReference type="AlphaFoldDB" id="A0A1M5CTP0"/>
<comment type="cofactor">
    <cofactor evidence="1">
        <name>Zn(2+)</name>
        <dbReference type="ChEBI" id="CHEBI:29105"/>
    </cofactor>
</comment>
<evidence type="ECO:0000256" key="4">
    <source>
        <dbReference type="ARBA" id="ARBA00022670"/>
    </source>
</evidence>
<keyword evidence="7" id="KW-0378">Hydrolase</keyword>
<dbReference type="Pfam" id="PF20773">
    <property type="entry name" value="InhA-like_MAM"/>
    <property type="match status" value="1"/>
</dbReference>
<dbReference type="SUPFAM" id="SSF55486">
    <property type="entry name" value="Metalloproteases ('zincins'), catalytic domain"/>
    <property type="match status" value="1"/>
</dbReference>